<proteinExistence type="predicted"/>
<dbReference type="KEGG" id="btrm:SAMEA390648703232"/>
<sequence>MDFSAPLALARFLYGFSLAWAVAAILLSMSAGCLLMLRWIMRTHQEDYRQDLISGIVVLACVTLGLMACYAAGHALHAWFGAGRWAGGRQDWLAGQHHVSAAALVGATVAAGLMAAGPRLWRRWRARGEAAGSKPPKAAGKSVAPATKRTPKAAAGRAASQAAAMHGPRRAGLGWAALFLLAAGLLLLALLHIVAPLLDIGAGGATPEVPDDVAERARPLYYLAAALLSAGGLALAGWWRWRGPFEEQRRKVR</sequence>
<evidence type="ECO:0000313" key="3">
    <source>
        <dbReference type="EMBL" id="SAI72527.1"/>
    </source>
</evidence>
<keyword evidence="2" id="KW-1133">Transmembrane helix</keyword>
<evidence type="ECO:0000256" key="2">
    <source>
        <dbReference type="SAM" id="Phobius"/>
    </source>
</evidence>
<keyword evidence="2" id="KW-0472">Membrane</keyword>
<organism evidence="3 4">
    <name type="scientific">Bordetella trematum</name>
    <dbReference type="NCBI Taxonomy" id="123899"/>
    <lineage>
        <taxon>Bacteria</taxon>
        <taxon>Pseudomonadati</taxon>
        <taxon>Pseudomonadota</taxon>
        <taxon>Betaproteobacteria</taxon>
        <taxon>Burkholderiales</taxon>
        <taxon>Alcaligenaceae</taxon>
        <taxon>Bordetella</taxon>
    </lineage>
</organism>
<protein>
    <submittedName>
        <fullName evidence="3">Membrane protein</fullName>
    </submittedName>
</protein>
<evidence type="ECO:0000313" key="4">
    <source>
        <dbReference type="Proteomes" id="UP000076825"/>
    </source>
</evidence>
<evidence type="ECO:0000256" key="1">
    <source>
        <dbReference type="SAM" id="MobiDB-lite"/>
    </source>
</evidence>
<feature type="region of interest" description="Disordered" evidence="1">
    <location>
        <begin position="128"/>
        <end position="161"/>
    </location>
</feature>
<keyword evidence="4" id="KW-1185">Reference proteome</keyword>
<keyword evidence="2" id="KW-0812">Transmembrane</keyword>
<reference evidence="3 4" key="1">
    <citation type="submission" date="2016-04" db="EMBL/GenBank/DDBJ databases">
        <authorList>
            <consortium name="Pathogen Informatics"/>
        </authorList>
    </citation>
    <scope>NUCLEOTIDE SEQUENCE [LARGE SCALE GENOMIC DNA]</scope>
    <source>
        <strain evidence="3 4">H044680328</strain>
    </source>
</reference>
<dbReference type="AlphaFoldDB" id="A0A157KBC4"/>
<dbReference type="RefSeq" id="WP_063492253.1">
    <property type="nucleotide sequence ID" value="NZ_CP016340.1"/>
</dbReference>
<dbReference type="STRING" id="123899.SAMEA3906487_03232"/>
<feature type="transmembrane region" description="Helical" evidence="2">
    <location>
        <begin position="52"/>
        <end position="79"/>
    </location>
</feature>
<feature type="transmembrane region" description="Helical" evidence="2">
    <location>
        <begin position="12"/>
        <end position="40"/>
    </location>
</feature>
<accession>A0A157KBC4</accession>
<dbReference type="EMBL" id="LT546645">
    <property type="protein sequence ID" value="SAI72527.1"/>
    <property type="molecule type" value="Genomic_DNA"/>
</dbReference>
<dbReference type="Proteomes" id="UP000076825">
    <property type="component" value="Chromosome 1"/>
</dbReference>
<gene>
    <name evidence="3" type="ORF">SAMEA3906487_03232</name>
</gene>
<feature type="transmembrane region" description="Helical" evidence="2">
    <location>
        <begin position="99"/>
        <end position="117"/>
    </location>
</feature>
<dbReference type="GeneID" id="56589528"/>
<feature type="transmembrane region" description="Helical" evidence="2">
    <location>
        <begin position="175"/>
        <end position="200"/>
    </location>
</feature>
<name>A0A157KBC4_9BORD</name>
<feature type="compositionally biased region" description="Low complexity" evidence="1">
    <location>
        <begin position="129"/>
        <end position="161"/>
    </location>
</feature>
<dbReference type="PATRIC" id="fig|123899.6.peg.3228"/>
<feature type="transmembrane region" description="Helical" evidence="2">
    <location>
        <begin position="220"/>
        <end position="241"/>
    </location>
</feature>